<dbReference type="CDD" id="cd17536">
    <property type="entry name" value="REC_YesN-like"/>
    <property type="match status" value="1"/>
</dbReference>
<keyword evidence="4" id="KW-0597">Phosphoprotein</keyword>
<feature type="domain" description="HTH araC/xylS-type" evidence="5">
    <location>
        <begin position="355"/>
        <end position="453"/>
    </location>
</feature>
<dbReference type="InterPro" id="IPR011006">
    <property type="entry name" value="CheY-like_superfamily"/>
</dbReference>
<evidence type="ECO:0000256" key="3">
    <source>
        <dbReference type="ARBA" id="ARBA00023163"/>
    </source>
</evidence>
<dbReference type="InterPro" id="IPR018060">
    <property type="entry name" value="HTH_AraC"/>
</dbReference>
<dbReference type="InterPro" id="IPR009057">
    <property type="entry name" value="Homeodomain-like_sf"/>
</dbReference>
<dbReference type="AlphaFoldDB" id="L0EHX0"/>
<name>L0EHX0_THECK</name>
<dbReference type="InterPro" id="IPR020449">
    <property type="entry name" value="Tscrpt_reg_AraC-type_HTH"/>
</dbReference>
<dbReference type="RefSeq" id="WP_015256116.1">
    <property type="nucleotide sequence ID" value="NC_019897.1"/>
</dbReference>
<dbReference type="PROSITE" id="PS50110">
    <property type="entry name" value="RESPONSE_REGULATORY"/>
    <property type="match status" value="1"/>
</dbReference>
<evidence type="ECO:0000259" key="6">
    <source>
        <dbReference type="PROSITE" id="PS50110"/>
    </source>
</evidence>
<keyword evidence="3" id="KW-0804">Transcription</keyword>
<sequence length="460" mass="52805">MIRVMVVDDDKLVRKGLISAMPWEQFGMTVVGEANNGENALKFMEENQVDLLVTDLAMPVMSGIELMREVRRRYPHIQIVVLTLHQDFEYVQEALRLGALDYIAKIELESEQFEEVLGRIAALLRQKTAAETPLPRPDELGQADEVYALYALTSPVGGTGTDHADFAVPEQAVEAEAGVWVWARVPPDERLPGPDGALVLFRNVKGMDRKALLRLIRDYRRTGLFYDYDPSRPHWTVRRDAAAPEGDGAGMAEDIDRIRERWVSFEWIYDDGRFAAMTDELRRIRLAPARLARMFFSLADEWNRLYRPILPELIVIDDFFPSWCHFESWLSGTREAIRQTNARPMYSPEIQQSIVKAMNLAHQMLNQPLTAGDIAQMVNMSSSYFSQCFKNIVGRTYTDYVRAIRMERAKRYLAHTTKTVQWIAEQVGYSDEKYFSRLFREEVGMLPSEYRQAAAVDGSE</sequence>
<evidence type="ECO:0000256" key="1">
    <source>
        <dbReference type="ARBA" id="ARBA00023015"/>
    </source>
</evidence>
<organism evidence="7 8">
    <name type="scientific">Thermobacillus composti (strain DSM 18247 / JCM 13945 / KWC4)</name>
    <dbReference type="NCBI Taxonomy" id="717605"/>
    <lineage>
        <taxon>Bacteria</taxon>
        <taxon>Bacillati</taxon>
        <taxon>Bacillota</taxon>
        <taxon>Bacilli</taxon>
        <taxon>Bacillales</taxon>
        <taxon>Paenibacillaceae</taxon>
        <taxon>Thermobacillus</taxon>
    </lineage>
</organism>
<dbReference type="SUPFAM" id="SSF52172">
    <property type="entry name" value="CheY-like"/>
    <property type="match status" value="1"/>
</dbReference>
<dbReference type="GO" id="GO:0043565">
    <property type="term" value="F:sequence-specific DNA binding"/>
    <property type="evidence" value="ECO:0007669"/>
    <property type="project" value="InterPro"/>
</dbReference>
<dbReference type="Gene3D" id="3.40.50.2300">
    <property type="match status" value="1"/>
</dbReference>
<evidence type="ECO:0000259" key="5">
    <source>
        <dbReference type="PROSITE" id="PS01124"/>
    </source>
</evidence>
<evidence type="ECO:0000256" key="4">
    <source>
        <dbReference type="PROSITE-ProRule" id="PRU00169"/>
    </source>
</evidence>
<dbReference type="PANTHER" id="PTHR43280:SF28">
    <property type="entry name" value="HTH-TYPE TRANSCRIPTIONAL ACTIVATOR RHAS"/>
    <property type="match status" value="1"/>
</dbReference>
<feature type="domain" description="Response regulatory" evidence="6">
    <location>
        <begin position="3"/>
        <end position="120"/>
    </location>
</feature>
<dbReference type="PROSITE" id="PS01124">
    <property type="entry name" value="HTH_ARAC_FAMILY_2"/>
    <property type="match status" value="1"/>
</dbReference>
<dbReference type="OrthoDB" id="1769137at2"/>
<dbReference type="SMART" id="SM00342">
    <property type="entry name" value="HTH_ARAC"/>
    <property type="match status" value="1"/>
</dbReference>
<dbReference type="InterPro" id="IPR018062">
    <property type="entry name" value="HTH_AraC-typ_CS"/>
</dbReference>
<dbReference type="SUPFAM" id="SSF46689">
    <property type="entry name" value="Homeodomain-like"/>
    <property type="match status" value="2"/>
</dbReference>
<evidence type="ECO:0000313" key="8">
    <source>
        <dbReference type="Proteomes" id="UP000010795"/>
    </source>
</evidence>
<dbReference type="Pfam" id="PF12833">
    <property type="entry name" value="HTH_18"/>
    <property type="match status" value="1"/>
</dbReference>
<accession>L0EHX0</accession>
<reference evidence="8" key="1">
    <citation type="submission" date="2012-01" db="EMBL/GenBank/DDBJ databases">
        <title>Complete sequence of chromosome of Thermobacillus composti KWC4.</title>
        <authorList>
            <person name="Lucas S."/>
            <person name="Han J."/>
            <person name="Lapidus A."/>
            <person name="Cheng J.-F."/>
            <person name="Goodwin L."/>
            <person name="Pitluck S."/>
            <person name="Peters L."/>
            <person name="Ovchinnikova G."/>
            <person name="Teshima H."/>
            <person name="Detter J.C."/>
            <person name="Han C."/>
            <person name="Tapia R."/>
            <person name="Land M."/>
            <person name="Hauser L."/>
            <person name="Kyrpides N."/>
            <person name="Ivanova N."/>
            <person name="Pagani I."/>
            <person name="Anderson I."/>
            <person name="Woyke T."/>
        </authorList>
    </citation>
    <scope>NUCLEOTIDE SEQUENCE [LARGE SCALE GENOMIC DNA]</scope>
    <source>
        <strain evidence="8">DSM 18247 / JCM 13945 / KWC4</strain>
    </source>
</reference>
<dbReference type="STRING" id="717605.Theco_3336"/>
<dbReference type="GO" id="GO:0000160">
    <property type="term" value="P:phosphorelay signal transduction system"/>
    <property type="evidence" value="ECO:0007669"/>
    <property type="project" value="InterPro"/>
</dbReference>
<dbReference type="PROSITE" id="PS00041">
    <property type="entry name" value="HTH_ARAC_FAMILY_1"/>
    <property type="match status" value="1"/>
</dbReference>
<dbReference type="EMBL" id="CP003255">
    <property type="protein sequence ID" value="AGA59387.1"/>
    <property type="molecule type" value="Genomic_DNA"/>
</dbReference>
<gene>
    <name evidence="7" type="ordered locus">Theco_3336</name>
</gene>
<dbReference type="eggNOG" id="COG2207">
    <property type="taxonomic scope" value="Bacteria"/>
</dbReference>
<dbReference type="HOGENOM" id="CLU_000445_5_0_9"/>
<dbReference type="eggNOG" id="COG4753">
    <property type="taxonomic scope" value="Bacteria"/>
</dbReference>
<evidence type="ECO:0000256" key="2">
    <source>
        <dbReference type="ARBA" id="ARBA00023125"/>
    </source>
</evidence>
<dbReference type="SMART" id="SM00448">
    <property type="entry name" value="REC"/>
    <property type="match status" value="1"/>
</dbReference>
<dbReference type="Gene3D" id="1.10.10.60">
    <property type="entry name" value="Homeodomain-like"/>
    <property type="match status" value="2"/>
</dbReference>
<evidence type="ECO:0000313" key="7">
    <source>
        <dbReference type="EMBL" id="AGA59387.1"/>
    </source>
</evidence>
<dbReference type="InterPro" id="IPR001789">
    <property type="entry name" value="Sig_transdc_resp-reg_receiver"/>
</dbReference>
<keyword evidence="8" id="KW-1185">Reference proteome</keyword>
<dbReference type="PANTHER" id="PTHR43280">
    <property type="entry name" value="ARAC-FAMILY TRANSCRIPTIONAL REGULATOR"/>
    <property type="match status" value="1"/>
</dbReference>
<keyword evidence="2 7" id="KW-0238">DNA-binding</keyword>
<dbReference type="Proteomes" id="UP000010795">
    <property type="component" value="Chromosome"/>
</dbReference>
<dbReference type="PRINTS" id="PR00032">
    <property type="entry name" value="HTHARAC"/>
</dbReference>
<protein>
    <submittedName>
        <fullName evidence="7">Response regulator containing CheY-like receiver domain and AraC-type DNA-binding domain</fullName>
    </submittedName>
</protein>
<dbReference type="Pfam" id="PF00072">
    <property type="entry name" value="Response_reg"/>
    <property type="match status" value="1"/>
</dbReference>
<dbReference type="KEGG" id="tco:Theco_3336"/>
<feature type="modified residue" description="4-aspartylphosphate" evidence="4">
    <location>
        <position position="55"/>
    </location>
</feature>
<proteinExistence type="predicted"/>
<dbReference type="GO" id="GO:0003700">
    <property type="term" value="F:DNA-binding transcription factor activity"/>
    <property type="evidence" value="ECO:0007669"/>
    <property type="project" value="InterPro"/>
</dbReference>
<keyword evidence="1" id="KW-0805">Transcription regulation</keyword>